<dbReference type="InterPro" id="IPR025827">
    <property type="entry name" value="Zn_ribbon_recom_dom"/>
</dbReference>
<evidence type="ECO:0000313" key="9">
    <source>
        <dbReference type="Proteomes" id="UP000034032"/>
    </source>
</evidence>
<dbReference type="Proteomes" id="UP000034032">
    <property type="component" value="Unassembled WGS sequence"/>
</dbReference>
<dbReference type="GO" id="GO:0003677">
    <property type="term" value="F:DNA binding"/>
    <property type="evidence" value="ECO:0007669"/>
    <property type="project" value="UniProtKB-KW"/>
</dbReference>
<dbReference type="Pfam" id="PF13408">
    <property type="entry name" value="Zn_ribbon_recom"/>
    <property type="match status" value="1"/>
</dbReference>
<sequence length="499" mass="58000">MITNTKEQTNKFFSYIRVSTKRQEKGASLDEQLRQINDYVEAKKFKIVKEFRETGSASKMGRKQFEQMTKELGKRKDIQGVIFWCVDRSGRNPFDQARLYQLKESGYELHFAADKIDSTQHSQMSTIFIKWGIACFFSEELKLKTKMGIAGRLKEGKYPGRAPIGYLDKTEAIKIDPKRYANLRPGEKVIDPIRGPLVKKAFELYSTGEYSVKSLNNIITSKGFRNRGNKVINWKMLYKVLRSPFYHGTIVHNGEEFEGKFHKHLITKSLFDKVQLVIEGKANKIKKTHFYLFQGLVKCKTCNKIMRSVTAKGKYKYFYCNKQDCGYSNSVQQDEIEKLFINKLTAISFHDTEIEGFKAELKLMRSETFENKEAEKKAVEFEITKLETRLNNLLNDNFDGNLPEEIYKSKKSEYLNGIAELKEKRTALDSADGKIFNYLEELGKLLKSPLNIYNLGNPEQKRKFMKSMVENFIWNGSNLDLVWEKPFNLIAERPIFHNG</sequence>
<dbReference type="PROSITE" id="PS51736">
    <property type="entry name" value="RECOMBINASES_3"/>
    <property type="match status" value="1"/>
</dbReference>
<organism evidence="8 9">
    <name type="scientific">Candidatus Yanofskybacteria bacterium GW2011_GWA2_44_9</name>
    <dbReference type="NCBI Taxonomy" id="1619025"/>
    <lineage>
        <taxon>Bacteria</taxon>
        <taxon>Candidatus Yanofskyibacteriota</taxon>
    </lineage>
</organism>
<evidence type="ECO:0000256" key="5">
    <source>
        <dbReference type="PROSITE-ProRule" id="PRU10137"/>
    </source>
</evidence>
<dbReference type="SMART" id="SM00857">
    <property type="entry name" value="Resolvase"/>
    <property type="match status" value="1"/>
</dbReference>
<feature type="domain" description="Resolvase/invertase-type recombinase catalytic" evidence="7">
    <location>
        <begin position="11"/>
        <end position="156"/>
    </location>
</feature>
<dbReference type="InterPro" id="IPR006119">
    <property type="entry name" value="Resolv_N"/>
</dbReference>
<feature type="active site" description="O-(5'-phospho-DNA)-serine intermediate" evidence="4 5">
    <location>
        <position position="19"/>
    </location>
</feature>
<dbReference type="AlphaFoldDB" id="A0A0G1NAA1"/>
<dbReference type="CDD" id="cd00338">
    <property type="entry name" value="Ser_Recombinase"/>
    <property type="match status" value="1"/>
</dbReference>
<accession>A0A0G1NAA1</accession>
<evidence type="ECO:0000256" key="1">
    <source>
        <dbReference type="ARBA" id="ARBA00022908"/>
    </source>
</evidence>
<dbReference type="InterPro" id="IPR050639">
    <property type="entry name" value="SSR_resolvase"/>
</dbReference>
<feature type="non-terminal residue" evidence="8">
    <location>
        <position position="499"/>
    </location>
</feature>
<keyword evidence="1" id="KW-0229">DNA integration</keyword>
<dbReference type="Pfam" id="PF00239">
    <property type="entry name" value="Resolvase"/>
    <property type="match status" value="1"/>
</dbReference>
<dbReference type="InterPro" id="IPR011109">
    <property type="entry name" value="DNA_bind_recombinase_dom"/>
</dbReference>
<reference evidence="8 9" key="1">
    <citation type="journal article" date="2015" name="Nature">
        <title>rRNA introns, odd ribosomes, and small enigmatic genomes across a large radiation of phyla.</title>
        <authorList>
            <person name="Brown C.T."/>
            <person name="Hug L.A."/>
            <person name="Thomas B.C."/>
            <person name="Sharon I."/>
            <person name="Castelle C.J."/>
            <person name="Singh A."/>
            <person name="Wilkins M.J."/>
            <person name="Williams K.H."/>
            <person name="Banfield J.F."/>
        </authorList>
    </citation>
    <scope>NUCLEOTIDE SEQUENCE [LARGE SCALE GENOMIC DNA]</scope>
</reference>
<dbReference type="Gene3D" id="3.90.1750.20">
    <property type="entry name" value="Putative Large Serine Recombinase, Chain B, Domain 2"/>
    <property type="match status" value="1"/>
</dbReference>
<proteinExistence type="predicted"/>
<evidence type="ECO:0000256" key="2">
    <source>
        <dbReference type="ARBA" id="ARBA00023125"/>
    </source>
</evidence>
<evidence type="ECO:0000259" key="7">
    <source>
        <dbReference type="PROSITE" id="PS51736"/>
    </source>
</evidence>
<protein>
    <recommendedName>
        <fullName evidence="7">Resolvase/invertase-type recombinase catalytic domain-containing protein</fullName>
    </recommendedName>
</protein>
<dbReference type="GO" id="GO:0015074">
    <property type="term" value="P:DNA integration"/>
    <property type="evidence" value="ECO:0007669"/>
    <property type="project" value="UniProtKB-KW"/>
</dbReference>
<evidence type="ECO:0000256" key="3">
    <source>
        <dbReference type="ARBA" id="ARBA00023172"/>
    </source>
</evidence>
<feature type="coiled-coil region" evidence="6">
    <location>
        <begin position="369"/>
        <end position="396"/>
    </location>
</feature>
<dbReference type="EMBL" id="LCJR01000027">
    <property type="protein sequence ID" value="KKT81094.1"/>
    <property type="molecule type" value="Genomic_DNA"/>
</dbReference>
<evidence type="ECO:0000256" key="4">
    <source>
        <dbReference type="PIRSR" id="PIRSR606118-50"/>
    </source>
</evidence>
<keyword evidence="3" id="KW-0233">DNA recombination</keyword>
<dbReference type="PROSITE" id="PS00397">
    <property type="entry name" value="RECOMBINASES_1"/>
    <property type="match status" value="1"/>
</dbReference>
<keyword evidence="6" id="KW-0175">Coiled coil</keyword>
<evidence type="ECO:0000256" key="6">
    <source>
        <dbReference type="SAM" id="Coils"/>
    </source>
</evidence>
<dbReference type="InterPro" id="IPR038109">
    <property type="entry name" value="DNA_bind_recomb_sf"/>
</dbReference>
<dbReference type="InterPro" id="IPR036162">
    <property type="entry name" value="Resolvase-like_N_sf"/>
</dbReference>
<dbReference type="SUPFAM" id="SSF53041">
    <property type="entry name" value="Resolvase-like"/>
    <property type="match status" value="1"/>
</dbReference>
<dbReference type="GO" id="GO:0000150">
    <property type="term" value="F:DNA strand exchange activity"/>
    <property type="evidence" value="ECO:0007669"/>
    <property type="project" value="InterPro"/>
</dbReference>
<dbReference type="PANTHER" id="PTHR30461">
    <property type="entry name" value="DNA-INVERTASE FROM LAMBDOID PROPHAGE"/>
    <property type="match status" value="1"/>
</dbReference>
<dbReference type="PANTHER" id="PTHR30461:SF23">
    <property type="entry name" value="DNA RECOMBINASE-RELATED"/>
    <property type="match status" value="1"/>
</dbReference>
<dbReference type="Pfam" id="PF07508">
    <property type="entry name" value="Recombinase"/>
    <property type="match status" value="1"/>
</dbReference>
<dbReference type="InterPro" id="IPR006118">
    <property type="entry name" value="Recombinase_CS"/>
</dbReference>
<dbReference type="Gene3D" id="3.40.50.1390">
    <property type="entry name" value="Resolvase, N-terminal catalytic domain"/>
    <property type="match status" value="1"/>
</dbReference>
<name>A0A0G1NAA1_9BACT</name>
<comment type="caution">
    <text evidence="8">The sequence shown here is derived from an EMBL/GenBank/DDBJ whole genome shotgun (WGS) entry which is preliminary data.</text>
</comment>
<keyword evidence="2" id="KW-0238">DNA-binding</keyword>
<gene>
    <name evidence="8" type="ORF">UW79_C0027G0011</name>
</gene>
<evidence type="ECO:0000313" key="8">
    <source>
        <dbReference type="EMBL" id="KKT81094.1"/>
    </source>
</evidence>